<evidence type="ECO:0000313" key="4">
    <source>
        <dbReference type="Proteomes" id="UP000076874"/>
    </source>
</evidence>
<accession>A0A167M0R1</accession>
<protein>
    <submittedName>
        <fullName evidence="3">Tpr domain containing protein</fullName>
    </submittedName>
</protein>
<reference evidence="3 4" key="1">
    <citation type="journal article" date="2016" name="Genome Biol. Evol.">
        <title>Divergent and convergent evolution of fungal pathogenicity.</title>
        <authorList>
            <person name="Shang Y."/>
            <person name="Xiao G."/>
            <person name="Zheng P."/>
            <person name="Cen K."/>
            <person name="Zhan S."/>
            <person name="Wang C."/>
        </authorList>
    </citation>
    <scope>NUCLEOTIDE SEQUENCE [LARGE SCALE GENOMIC DNA]</scope>
    <source>
        <strain evidence="3 4">RCEF 264</strain>
    </source>
</reference>
<dbReference type="PROSITE" id="PS50005">
    <property type="entry name" value="TPR"/>
    <property type="match status" value="1"/>
</dbReference>
<dbReference type="SMART" id="SM00028">
    <property type="entry name" value="TPR"/>
    <property type="match status" value="4"/>
</dbReference>
<feature type="region of interest" description="Disordered" evidence="2">
    <location>
        <begin position="187"/>
        <end position="222"/>
    </location>
</feature>
<gene>
    <name evidence="3" type="ORF">SPI_09218</name>
</gene>
<dbReference type="STRING" id="1081102.A0A167M0R1"/>
<keyword evidence="4" id="KW-1185">Reference proteome</keyword>
<proteinExistence type="predicted"/>
<dbReference type="EMBL" id="AZHD01000027">
    <property type="protein sequence ID" value="OAA53773.1"/>
    <property type="molecule type" value="Genomic_DNA"/>
</dbReference>
<organism evidence="3 4">
    <name type="scientific">Niveomyces insectorum RCEF 264</name>
    <dbReference type="NCBI Taxonomy" id="1081102"/>
    <lineage>
        <taxon>Eukaryota</taxon>
        <taxon>Fungi</taxon>
        <taxon>Dikarya</taxon>
        <taxon>Ascomycota</taxon>
        <taxon>Pezizomycotina</taxon>
        <taxon>Sordariomycetes</taxon>
        <taxon>Hypocreomycetidae</taxon>
        <taxon>Hypocreales</taxon>
        <taxon>Cordycipitaceae</taxon>
        <taxon>Niveomyces</taxon>
    </lineage>
</organism>
<feature type="region of interest" description="Disordered" evidence="2">
    <location>
        <begin position="430"/>
        <end position="474"/>
    </location>
</feature>
<keyword evidence="1" id="KW-0802">TPR repeat</keyword>
<dbReference type="Gene3D" id="1.25.40.10">
    <property type="entry name" value="Tetratricopeptide repeat domain"/>
    <property type="match status" value="2"/>
</dbReference>
<dbReference type="InterPro" id="IPR019734">
    <property type="entry name" value="TPR_rpt"/>
</dbReference>
<evidence type="ECO:0000313" key="3">
    <source>
        <dbReference type="EMBL" id="OAA53773.1"/>
    </source>
</evidence>
<evidence type="ECO:0000256" key="2">
    <source>
        <dbReference type="SAM" id="MobiDB-lite"/>
    </source>
</evidence>
<feature type="compositionally biased region" description="Acidic residues" evidence="2">
    <location>
        <begin position="438"/>
        <end position="474"/>
    </location>
</feature>
<dbReference type="OrthoDB" id="1914839at2759"/>
<sequence length="474" mass="50771">MAKTRPGASKKGRSKQSHHSQHPRSAGAALAKPLPPSKPPQLLINEAMVSMTQGDLSSALTAAQKALQALEGASSSGGPPTTNIAVGGVGLAAACALLGEIYLEAGEIDAARPLLERSAALDPDGALPDALGGGIDKFLYLAQISEEGGRDSVAWFERGAAALRARAAKAEAAAELAAKAKAKRRARRRGADAAVENENGGDEDEDEGDDDDEDDEHSERDELQQKLAQVLCAVAEVWMTDLSFEAECEAQCEALTTEATLIAPGAPDVWQTLASVRVSQSRLPDARAALQRSLALWTDLPPDHPAVPAFGVRVGLVRLLLTVEWFDRAADVAMHLLAEDDQAVEVWYLAGYAHYLAGQAAKEEEAGKAGKANDTNDTGDEAQTAVRWQTCWRDARRCLGRCLRRFRQQAYEDEPLGQHAAELLAEVVAAVGPAPAKEEEEKDYEDEDEDDGWEDDDGGEDEDDDNEDEDEEMA</sequence>
<dbReference type="AlphaFoldDB" id="A0A167M0R1"/>
<dbReference type="SUPFAM" id="SSF48452">
    <property type="entry name" value="TPR-like"/>
    <property type="match status" value="1"/>
</dbReference>
<dbReference type="CDD" id="cd24142">
    <property type="entry name" value="ACL4-like"/>
    <property type="match status" value="1"/>
</dbReference>
<feature type="repeat" description="TPR" evidence="1">
    <location>
        <begin position="92"/>
        <end position="125"/>
    </location>
</feature>
<dbReference type="Proteomes" id="UP000076874">
    <property type="component" value="Unassembled WGS sequence"/>
</dbReference>
<dbReference type="InterPro" id="IPR011990">
    <property type="entry name" value="TPR-like_helical_dom_sf"/>
</dbReference>
<feature type="compositionally biased region" description="Acidic residues" evidence="2">
    <location>
        <begin position="199"/>
        <end position="216"/>
    </location>
</feature>
<feature type="region of interest" description="Disordered" evidence="2">
    <location>
        <begin position="1"/>
        <end position="41"/>
    </location>
</feature>
<feature type="compositionally biased region" description="Basic residues" evidence="2">
    <location>
        <begin position="8"/>
        <end position="22"/>
    </location>
</feature>
<evidence type="ECO:0000256" key="1">
    <source>
        <dbReference type="PROSITE-ProRule" id="PRU00339"/>
    </source>
</evidence>
<name>A0A167M0R1_9HYPO</name>
<comment type="caution">
    <text evidence="3">The sequence shown here is derived from an EMBL/GenBank/DDBJ whole genome shotgun (WGS) entry which is preliminary data.</text>
</comment>